<comment type="caution">
    <text evidence="2">The sequence shown here is derived from an EMBL/GenBank/DDBJ whole genome shotgun (WGS) entry which is preliminary data.</text>
</comment>
<dbReference type="Proteomes" id="UP001471651">
    <property type="component" value="Unassembled WGS sequence"/>
</dbReference>
<proteinExistence type="predicted"/>
<evidence type="ECO:0000313" key="3">
    <source>
        <dbReference type="Proteomes" id="UP001471651"/>
    </source>
</evidence>
<dbReference type="EMBL" id="JBDYKN010000009">
    <property type="protein sequence ID" value="MEP7730008.1"/>
    <property type="molecule type" value="Genomic_DNA"/>
</dbReference>
<protein>
    <recommendedName>
        <fullName evidence="4">DUF4760 domain-containing protein</fullName>
    </recommendedName>
</protein>
<feature type="transmembrane region" description="Helical" evidence="1">
    <location>
        <begin position="39"/>
        <end position="63"/>
    </location>
</feature>
<accession>A0ABV0L127</accession>
<sequence length="238" mass="26992">MMKVNYRILIWSCSTFLIGIFIGFLIVDQNLVLKGFQTVLFSWAAVGGLGSIFAACVALFVAFKSWKKADEVRREDLRQKDYNSALIAYSYFKQLSRVATFLASKNNVNFKNGNGQATQRIEEIYDGWKHANNSADCVRSIIYADNWATEIDLIDTFEMMIQVARSGTHLQEDRVLDNNRFEALNYALNVFACLSHLHSRDIGGLKATDLSIEIENNAKKSLDKLKDIQRRVKEASKG</sequence>
<name>A0ABV0L127_9GAMM</name>
<evidence type="ECO:0008006" key="4">
    <source>
        <dbReference type="Google" id="ProtNLM"/>
    </source>
</evidence>
<keyword evidence="1" id="KW-0472">Membrane</keyword>
<reference evidence="2 3" key="1">
    <citation type="submission" date="2024-05" db="EMBL/GenBank/DDBJ databases">
        <authorList>
            <person name="Busch G.E."/>
            <person name="Sharma I."/>
        </authorList>
    </citation>
    <scope>NUCLEOTIDE SEQUENCE [LARGE SCALE GENOMIC DNA]</scope>
    <source>
        <strain evidence="2 3">23GB23</strain>
    </source>
</reference>
<keyword evidence="1" id="KW-1133">Transmembrane helix</keyword>
<organism evidence="2 3">
    <name type="scientific">Marinomonas primoryensis</name>
    <dbReference type="NCBI Taxonomy" id="178399"/>
    <lineage>
        <taxon>Bacteria</taxon>
        <taxon>Pseudomonadati</taxon>
        <taxon>Pseudomonadota</taxon>
        <taxon>Gammaproteobacteria</taxon>
        <taxon>Oceanospirillales</taxon>
        <taxon>Oceanospirillaceae</taxon>
        <taxon>Marinomonas</taxon>
    </lineage>
</organism>
<dbReference type="RefSeq" id="WP_339720273.1">
    <property type="nucleotide sequence ID" value="NZ_CAXBEN010000010.1"/>
</dbReference>
<evidence type="ECO:0000256" key="1">
    <source>
        <dbReference type="SAM" id="Phobius"/>
    </source>
</evidence>
<gene>
    <name evidence="2" type="ORF">ABKW32_11160</name>
</gene>
<keyword evidence="3" id="KW-1185">Reference proteome</keyword>
<keyword evidence="1" id="KW-0812">Transmembrane</keyword>
<feature type="transmembrane region" description="Helical" evidence="1">
    <location>
        <begin position="7"/>
        <end position="27"/>
    </location>
</feature>
<evidence type="ECO:0000313" key="2">
    <source>
        <dbReference type="EMBL" id="MEP7730008.1"/>
    </source>
</evidence>